<dbReference type="Gene3D" id="1.10.760.10">
    <property type="entry name" value="Cytochrome c-like domain"/>
    <property type="match status" value="1"/>
</dbReference>
<evidence type="ECO:0000256" key="4">
    <source>
        <dbReference type="ARBA" id="ARBA00022982"/>
    </source>
</evidence>
<evidence type="ECO:0000313" key="8">
    <source>
        <dbReference type="EMBL" id="POF64282.1"/>
    </source>
</evidence>
<dbReference type="PANTHER" id="PTHR11961">
    <property type="entry name" value="CYTOCHROME C"/>
    <property type="match status" value="1"/>
</dbReference>
<evidence type="ECO:0000256" key="5">
    <source>
        <dbReference type="ARBA" id="ARBA00023004"/>
    </source>
</evidence>
<evidence type="ECO:0000256" key="6">
    <source>
        <dbReference type="PROSITE-ProRule" id="PRU00433"/>
    </source>
</evidence>
<reference evidence="8 9" key="1">
    <citation type="submission" date="2018-01" db="EMBL/GenBank/DDBJ databases">
        <title>Draft Genome Sequence of Komagataeibacter maltaceti LMG 1529, a Vinegar Producing Acetic Acid Bacterium Isolated from Malt Vinegar Brewery Acetifiers.</title>
        <authorList>
            <person name="Zhang Q."/>
            <person name="Hollensteiner J."/>
            <person name="Poehlein A."/>
            <person name="Daniel R."/>
        </authorList>
    </citation>
    <scope>NUCLEOTIDE SEQUENCE [LARGE SCALE GENOMIC DNA]</scope>
    <source>
        <strain evidence="8 9">LMG 1529</strain>
    </source>
</reference>
<organism evidence="8 9">
    <name type="scientific">Novacetimonas maltaceti</name>
    <dbReference type="NCBI Taxonomy" id="1203393"/>
    <lineage>
        <taxon>Bacteria</taxon>
        <taxon>Pseudomonadati</taxon>
        <taxon>Pseudomonadota</taxon>
        <taxon>Alphaproteobacteria</taxon>
        <taxon>Acetobacterales</taxon>
        <taxon>Acetobacteraceae</taxon>
        <taxon>Novacetimonas</taxon>
    </lineage>
</organism>
<dbReference type="OrthoDB" id="9805828at2"/>
<dbReference type="GO" id="GO:0009055">
    <property type="term" value="F:electron transfer activity"/>
    <property type="evidence" value="ECO:0007669"/>
    <property type="project" value="InterPro"/>
</dbReference>
<dbReference type="Pfam" id="PF00034">
    <property type="entry name" value="Cytochrom_C"/>
    <property type="match status" value="1"/>
</dbReference>
<dbReference type="PRINTS" id="PR00604">
    <property type="entry name" value="CYTCHRMECIAB"/>
</dbReference>
<evidence type="ECO:0000259" key="7">
    <source>
        <dbReference type="PROSITE" id="PS51007"/>
    </source>
</evidence>
<sequence>MNSMRLNQMGAAFLIAAVALGGSWAAGSLLVPHRAAAQSAVPMPQSTPDDGQDPPIETLLAHADAAKGHEIADHQCGMCHSFAPHGPSVIGPDLFGVMGTHIGDIPDYEFSDALSAHKKDVWTPALLSEWIKKPDAFAPGTKMAFPGIASATDRANVVAFIQTLVEEKN</sequence>
<feature type="domain" description="Cytochrome c" evidence="7">
    <location>
        <begin position="63"/>
        <end position="165"/>
    </location>
</feature>
<dbReference type="Proteomes" id="UP000237344">
    <property type="component" value="Unassembled WGS sequence"/>
</dbReference>
<evidence type="ECO:0000256" key="2">
    <source>
        <dbReference type="ARBA" id="ARBA00022617"/>
    </source>
</evidence>
<dbReference type="EMBL" id="POTC01000001">
    <property type="protein sequence ID" value="POF64282.1"/>
    <property type="molecule type" value="Genomic_DNA"/>
</dbReference>
<proteinExistence type="predicted"/>
<name>A0A2S3W5Y2_9PROT</name>
<keyword evidence="3 6" id="KW-0479">Metal-binding</keyword>
<keyword evidence="4" id="KW-0249">Electron transport</keyword>
<protein>
    <recommendedName>
        <fullName evidence="7">Cytochrome c domain-containing protein</fullName>
    </recommendedName>
</protein>
<keyword evidence="1" id="KW-0813">Transport</keyword>
<evidence type="ECO:0000256" key="3">
    <source>
        <dbReference type="ARBA" id="ARBA00022723"/>
    </source>
</evidence>
<dbReference type="InterPro" id="IPR002327">
    <property type="entry name" value="Cyt_c_1A/1B"/>
</dbReference>
<dbReference type="InterPro" id="IPR036909">
    <property type="entry name" value="Cyt_c-like_dom_sf"/>
</dbReference>
<keyword evidence="9" id="KW-1185">Reference proteome</keyword>
<dbReference type="InterPro" id="IPR009056">
    <property type="entry name" value="Cyt_c-like_dom"/>
</dbReference>
<keyword evidence="2 6" id="KW-0349">Heme</keyword>
<evidence type="ECO:0000256" key="1">
    <source>
        <dbReference type="ARBA" id="ARBA00022448"/>
    </source>
</evidence>
<evidence type="ECO:0000313" key="9">
    <source>
        <dbReference type="Proteomes" id="UP000237344"/>
    </source>
</evidence>
<dbReference type="GO" id="GO:0020037">
    <property type="term" value="F:heme binding"/>
    <property type="evidence" value="ECO:0007669"/>
    <property type="project" value="InterPro"/>
</dbReference>
<dbReference type="PROSITE" id="PS51007">
    <property type="entry name" value="CYTC"/>
    <property type="match status" value="1"/>
</dbReference>
<dbReference type="AlphaFoldDB" id="A0A2S3W5Y2"/>
<keyword evidence="5 6" id="KW-0408">Iron</keyword>
<dbReference type="GO" id="GO:0046872">
    <property type="term" value="F:metal ion binding"/>
    <property type="evidence" value="ECO:0007669"/>
    <property type="project" value="UniProtKB-KW"/>
</dbReference>
<dbReference type="RefSeq" id="WP_110093869.1">
    <property type="nucleotide sequence ID" value="NZ_NKUE01000003.1"/>
</dbReference>
<dbReference type="SUPFAM" id="SSF46626">
    <property type="entry name" value="Cytochrome c"/>
    <property type="match status" value="1"/>
</dbReference>
<accession>A0A2S3W5Y2</accession>
<gene>
    <name evidence="8" type="ORF">KMAL_01770</name>
</gene>
<comment type="caution">
    <text evidence="8">The sequence shown here is derived from an EMBL/GenBank/DDBJ whole genome shotgun (WGS) entry which is preliminary data.</text>
</comment>